<evidence type="ECO:0000313" key="3">
    <source>
        <dbReference type="Proteomes" id="UP000235897"/>
    </source>
</evidence>
<keyword evidence="1" id="KW-0812">Transmembrane</keyword>
<dbReference type="EMBL" id="POUW01000001">
    <property type="protein sequence ID" value="PNG08568.1"/>
    <property type="molecule type" value="Genomic_DNA"/>
</dbReference>
<proteinExistence type="predicted"/>
<reference evidence="2 3" key="1">
    <citation type="submission" date="2018-01" db="EMBL/GenBank/DDBJ databases">
        <title>Denitrification phenotypes of diverse strains of Pseudomonas stutzeri.</title>
        <authorList>
            <person name="Milligan D.A."/>
            <person name="Bergaust L."/>
            <person name="Bakken L.R."/>
            <person name="Frostegard A."/>
        </authorList>
    </citation>
    <scope>NUCLEOTIDE SEQUENCE [LARGE SCALE GENOMIC DNA]</scope>
    <source>
        <strain evidence="2 3">28a3</strain>
    </source>
</reference>
<sequence length="152" mass="16169">MTSKNEISVVKYVGLFALLNAALMLFFNVLAHGFDIDLGSGANIAMLMGASIATSNQFVAINKRAPNKTEKNKLILGCLLSSVAISVAGVAILISVALGPQGLTEITSILPALSIQTWLIIISAVTAFYYLMLNLSFGWHANKLAMRIQAKA</sequence>
<dbReference type="InterPro" id="IPR047730">
    <property type="entry name" value="ABZJ_00895-like"/>
</dbReference>
<dbReference type="NCBIfam" id="NF038216">
    <property type="entry name" value="ABZJ_00895_fam"/>
    <property type="match status" value="1"/>
</dbReference>
<keyword evidence="1" id="KW-1133">Transmembrane helix</keyword>
<feature type="transmembrane region" description="Helical" evidence="1">
    <location>
        <begin position="118"/>
        <end position="139"/>
    </location>
</feature>
<gene>
    <name evidence="2" type="ORF">CXL00_05930</name>
</gene>
<comment type="caution">
    <text evidence="2">The sequence shown here is derived from an EMBL/GenBank/DDBJ whole genome shotgun (WGS) entry which is preliminary data.</text>
</comment>
<keyword evidence="1" id="KW-0472">Membrane</keyword>
<protein>
    <submittedName>
        <fullName evidence="2">Uncharacterized protein</fullName>
    </submittedName>
</protein>
<dbReference type="AlphaFoldDB" id="A0A2N8T1F1"/>
<feature type="transmembrane region" description="Helical" evidence="1">
    <location>
        <begin position="40"/>
        <end position="62"/>
    </location>
</feature>
<dbReference type="RefSeq" id="WP_102846172.1">
    <property type="nucleotide sequence ID" value="NZ_JAMOIG010000015.1"/>
</dbReference>
<dbReference type="OrthoDB" id="7028097at2"/>
<evidence type="ECO:0000313" key="2">
    <source>
        <dbReference type="EMBL" id="PNG08568.1"/>
    </source>
</evidence>
<dbReference type="Proteomes" id="UP000235897">
    <property type="component" value="Unassembled WGS sequence"/>
</dbReference>
<name>A0A2N8T1F1_STUST</name>
<feature type="transmembrane region" description="Helical" evidence="1">
    <location>
        <begin position="74"/>
        <end position="98"/>
    </location>
</feature>
<feature type="transmembrane region" description="Helical" evidence="1">
    <location>
        <begin position="12"/>
        <end position="34"/>
    </location>
</feature>
<accession>A0A2N8T1F1</accession>
<evidence type="ECO:0000256" key="1">
    <source>
        <dbReference type="SAM" id="Phobius"/>
    </source>
</evidence>
<organism evidence="2 3">
    <name type="scientific">Stutzerimonas stutzeri</name>
    <name type="common">Pseudomonas stutzeri</name>
    <dbReference type="NCBI Taxonomy" id="316"/>
    <lineage>
        <taxon>Bacteria</taxon>
        <taxon>Pseudomonadati</taxon>
        <taxon>Pseudomonadota</taxon>
        <taxon>Gammaproteobacteria</taxon>
        <taxon>Pseudomonadales</taxon>
        <taxon>Pseudomonadaceae</taxon>
        <taxon>Stutzerimonas</taxon>
    </lineage>
</organism>